<dbReference type="PANTHER" id="PTHR32332">
    <property type="entry name" value="2-NITROPROPANE DIOXYGENASE"/>
    <property type="match status" value="1"/>
</dbReference>
<dbReference type="SUPFAM" id="SSF51412">
    <property type="entry name" value="Inosine monophosphate dehydrogenase (IMPDH)"/>
    <property type="match status" value="1"/>
</dbReference>
<proteinExistence type="predicted"/>
<evidence type="ECO:0000256" key="2">
    <source>
        <dbReference type="ARBA" id="ARBA00022643"/>
    </source>
</evidence>
<evidence type="ECO:0000313" key="4">
    <source>
        <dbReference type="EMBL" id="EHP47206.1"/>
    </source>
</evidence>
<evidence type="ECO:0000256" key="3">
    <source>
        <dbReference type="ARBA" id="ARBA00023002"/>
    </source>
</evidence>
<reference evidence="4 5" key="1">
    <citation type="submission" date="2012-01" db="EMBL/GenBank/DDBJ databases">
        <title>The Genome Sequence of Odoribacter laneus YIT 12061.</title>
        <authorList>
            <consortium name="The Broad Institute Genome Sequencing Platform"/>
            <person name="Earl A."/>
            <person name="Ward D."/>
            <person name="Feldgarden M."/>
            <person name="Gevers D."/>
            <person name="Morotomi M."/>
            <person name="Young S.K."/>
            <person name="Zeng Q."/>
            <person name="Gargeya S."/>
            <person name="Fitzgerald M."/>
            <person name="Haas B."/>
            <person name="Abouelleil A."/>
            <person name="Alvarado L."/>
            <person name="Arachchi H.M."/>
            <person name="Berlin A."/>
            <person name="Chapman S.B."/>
            <person name="Gearin G."/>
            <person name="Goldberg J."/>
            <person name="Griggs A."/>
            <person name="Gujja S."/>
            <person name="Hansen M."/>
            <person name="Heiman D."/>
            <person name="Howarth C."/>
            <person name="Larimer J."/>
            <person name="Lui A."/>
            <person name="MacDonald P.J.P."/>
            <person name="McCowen C."/>
            <person name="Montmayeur A."/>
            <person name="Murphy C."/>
            <person name="Neiman D."/>
            <person name="Pearson M."/>
            <person name="Priest M."/>
            <person name="Roberts A."/>
            <person name="Saif S."/>
            <person name="Shea T."/>
            <person name="Sisk P."/>
            <person name="Stolte C."/>
            <person name="Sykes S."/>
            <person name="Wortman J."/>
            <person name="Nusbaum C."/>
            <person name="Birren B."/>
        </authorList>
    </citation>
    <scope>NUCLEOTIDE SEQUENCE [LARGE SCALE GENOMIC DNA]</scope>
    <source>
        <strain evidence="4 5">YIT 12061</strain>
    </source>
</reference>
<dbReference type="PATRIC" id="fig|742817.3.peg.1928"/>
<dbReference type="GeneID" id="98069376"/>
<evidence type="ECO:0008006" key="6">
    <source>
        <dbReference type="Google" id="ProtNLM"/>
    </source>
</evidence>
<dbReference type="InterPro" id="IPR013785">
    <property type="entry name" value="Aldolase_TIM"/>
</dbReference>
<dbReference type="eggNOG" id="COG2070">
    <property type="taxonomic scope" value="Bacteria"/>
</dbReference>
<dbReference type="STRING" id="742817.HMPREF9449_01813"/>
<dbReference type="GO" id="GO:0018580">
    <property type="term" value="F:nitronate monooxygenase activity"/>
    <property type="evidence" value="ECO:0007669"/>
    <property type="project" value="InterPro"/>
</dbReference>
<dbReference type="CDD" id="cd04730">
    <property type="entry name" value="NPD_like"/>
    <property type="match status" value="1"/>
</dbReference>
<dbReference type="PANTHER" id="PTHR32332:SF20">
    <property type="entry name" value="2-NITROPROPANE DIOXYGENASE-LIKE PROTEIN"/>
    <property type="match status" value="1"/>
</dbReference>
<keyword evidence="1" id="KW-0285">Flavoprotein</keyword>
<comment type="caution">
    <text evidence="4">The sequence shown here is derived from an EMBL/GenBank/DDBJ whole genome shotgun (WGS) entry which is preliminary data.</text>
</comment>
<evidence type="ECO:0000256" key="1">
    <source>
        <dbReference type="ARBA" id="ARBA00022630"/>
    </source>
</evidence>
<sequence length="316" mass="34147">MNRIKQLFHIKYPIIQGGMVWCSGWKLASAVSNNGGLGLLGAGSMHPEILVEHIRQMQKATSNPWGVNVPLLYPEIDRLIQILIEEKVKIVFTSAGSPKKWTSLLKTHGMTVVHVVSSALFAQKSEEAGVDAIVAEGFEAGGHNGREETTTLTLIPNVVAHCSLPVIAAGGIASGKAMAAMRMLGAEGVQIGSRFAIATESSAHPLFKEKVIQSAEGDTLLLLKKLAPTRLLKNEFFTQVKQLEDQGADVSALSQLLGKGRAKKGIFEGDLAEGELEIGQIASMLYQQESVADIIRDIVTEYNQCMQNGKDFELEN</sequence>
<organism evidence="4 5">
    <name type="scientific">Odoribacter laneus YIT 12061</name>
    <dbReference type="NCBI Taxonomy" id="742817"/>
    <lineage>
        <taxon>Bacteria</taxon>
        <taxon>Pseudomonadati</taxon>
        <taxon>Bacteroidota</taxon>
        <taxon>Bacteroidia</taxon>
        <taxon>Bacteroidales</taxon>
        <taxon>Odoribacteraceae</taxon>
        <taxon>Odoribacter</taxon>
    </lineage>
</organism>
<dbReference type="AlphaFoldDB" id="H1DHS7"/>
<dbReference type="RefSeq" id="WP_009136961.1">
    <property type="nucleotide sequence ID" value="NZ_JH594596.1"/>
</dbReference>
<dbReference type="Pfam" id="PF03060">
    <property type="entry name" value="NMO"/>
    <property type="match status" value="2"/>
</dbReference>
<gene>
    <name evidence="4" type="ORF">HMPREF9449_01813</name>
</gene>
<keyword evidence="3" id="KW-0560">Oxidoreductase</keyword>
<protein>
    <recommendedName>
        <fullName evidence="6">Nitronate monooxygenase domain-containing protein</fullName>
    </recommendedName>
</protein>
<accession>H1DHS7</accession>
<dbReference type="HOGENOM" id="CLU_038732_1_1_10"/>
<evidence type="ECO:0000313" key="5">
    <source>
        <dbReference type="Proteomes" id="UP000004892"/>
    </source>
</evidence>
<dbReference type="InterPro" id="IPR004136">
    <property type="entry name" value="NMO"/>
</dbReference>
<name>H1DHS7_9BACT</name>
<keyword evidence="2" id="KW-0288">FMN</keyword>
<dbReference type="Proteomes" id="UP000004892">
    <property type="component" value="Unassembled WGS sequence"/>
</dbReference>
<dbReference type="Gene3D" id="3.20.20.70">
    <property type="entry name" value="Aldolase class I"/>
    <property type="match status" value="1"/>
</dbReference>
<keyword evidence="5" id="KW-1185">Reference proteome</keyword>
<dbReference type="EMBL" id="ADMC01000023">
    <property type="protein sequence ID" value="EHP47206.1"/>
    <property type="molecule type" value="Genomic_DNA"/>
</dbReference>